<dbReference type="Proteomes" id="UP000250235">
    <property type="component" value="Unassembled WGS sequence"/>
</dbReference>
<dbReference type="EMBL" id="KV015634">
    <property type="protein sequence ID" value="KZV20499.1"/>
    <property type="molecule type" value="Genomic_DNA"/>
</dbReference>
<feature type="compositionally biased region" description="Basic and acidic residues" evidence="1">
    <location>
        <begin position="47"/>
        <end position="60"/>
    </location>
</feature>
<dbReference type="AlphaFoldDB" id="A0A2Z7AMQ6"/>
<reference evidence="2 3" key="1">
    <citation type="journal article" date="2015" name="Proc. Natl. Acad. Sci. U.S.A.">
        <title>The resurrection genome of Boea hygrometrica: A blueprint for survival of dehydration.</title>
        <authorList>
            <person name="Xiao L."/>
            <person name="Yang G."/>
            <person name="Zhang L."/>
            <person name="Yang X."/>
            <person name="Zhao S."/>
            <person name="Ji Z."/>
            <person name="Zhou Q."/>
            <person name="Hu M."/>
            <person name="Wang Y."/>
            <person name="Chen M."/>
            <person name="Xu Y."/>
            <person name="Jin H."/>
            <person name="Xiao X."/>
            <person name="Hu G."/>
            <person name="Bao F."/>
            <person name="Hu Y."/>
            <person name="Wan P."/>
            <person name="Li L."/>
            <person name="Deng X."/>
            <person name="Kuang T."/>
            <person name="Xiang C."/>
            <person name="Zhu J.K."/>
            <person name="Oliver M.J."/>
            <person name="He Y."/>
        </authorList>
    </citation>
    <scope>NUCLEOTIDE SEQUENCE [LARGE SCALE GENOMIC DNA]</scope>
    <source>
        <strain evidence="3">cv. XS01</strain>
    </source>
</reference>
<keyword evidence="3" id="KW-1185">Reference proteome</keyword>
<gene>
    <name evidence="2" type="ORF">F511_16297</name>
</gene>
<proteinExistence type="predicted"/>
<feature type="region of interest" description="Disordered" evidence="1">
    <location>
        <begin position="39"/>
        <end position="60"/>
    </location>
</feature>
<evidence type="ECO:0000256" key="1">
    <source>
        <dbReference type="SAM" id="MobiDB-lite"/>
    </source>
</evidence>
<evidence type="ECO:0000313" key="3">
    <source>
        <dbReference type="Proteomes" id="UP000250235"/>
    </source>
</evidence>
<evidence type="ECO:0000313" key="2">
    <source>
        <dbReference type="EMBL" id="KZV20499.1"/>
    </source>
</evidence>
<protein>
    <submittedName>
        <fullName evidence="2">Uncharacterized protein</fullName>
    </submittedName>
</protein>
<accession>A0A2Z7AMQ6</accession>
<name>A0A2Z7AMQ6_9LAMI</name>
<organism evidence="2 3">
    <name type="scientific">Dorcoceras hygrometricum</name>
    <dbReference type="NCBI Taxonomy" id="472368"/>
    <lineage>
        <taxon>Eukaryota</taxon>
        <taxon>Viridiplantae</taxon>
        <taxon>Streptophyta</taxon>
        <taxon>Embryophyta</taxon>
        <taxon>Tracheophyta</taxon>
        <taxon>Spermatophyta</taxon>
        <taxon>Magnoliopsida</taxon>
        <taxon>eudicotyledons</taxon>
        <taxon>Gunneridae</taxon>
        <taxon>Pentapetalae</taxon>
        <taxon>asterids</taxon>
        <taxon>lamiids</taxon>
        <taxon>Lamiales</taxon>
        <taxon>Gesneriaceae</taxon>
        <taxon>Didymocarpoideae</taxon>
        <taxon>Trichosporeae</taxon>
        <taxon>Loxocarpinae</taxon>
        <taxon>Dorcoceras</taxon>
    </lineage>
</organism>
<sequence length="211" mass="22819">MRVVTQCTTGVHMVGRDIAASVPDKRSVAAERACAACTTGTQNPSQHDVRQERDTHSDLHHTCVQQSSQPSQQLVAAGLGLVENSLRVGQVLARRVLVVLAAVVPESLSVVSVGENIRRCNASGFRVLAITVDILDTLLECVRWPALSILLPHRRVVQVDRPEIGLSQRSSSRSSSRGLVDPSLGDCFSSPVRLALVGFLILIYPDLNKNK</sequence>